<feature type="region of interest" description="Disordered" evidence="4">
    <location>
        <begin position="20"/>
        <end position="47"/>
    </location>
</feature>
<dbReference type="Pfam" id="PF03479">
    <property type="entry name" value="PCC"/>
    <property type="match status" value="1"/>
</dbReference>
<comment type="caution">
    <text evidence="6">The sequence shown here is derived from an EMBL/GenBank/DDBJ whole genome shotgun (WGS) entry which is preliminary data.</text>
</comment>
<reference evidence="6 7" key="1">
    <citation type="journal article" date="2013" name="BMC Genomics">
        <title>The miniature genome of a carnivorous plant Genlisea aurea contains a low number of genes and short non-coding sequences.</title>
        <authorList>
            <person name="Leushkin E.V."/>
            <person name="Sutormin R.A."/>
            <person name="Nabieva E.R."/>
            <person name="Penin A.A."/>
            <person name="Kondrashov A.S."/>
            <person name="Logacheva M.D."/>
        </authorList>
    </citation>
    <scope>NUCLEOTIDE SEQUENCE [LARGE SCALE GENOMIC DNA]</scope>
</reference>
<evidence type="ECO:0000256" key="2">
    <source>
        <dbReference type="ARBA" id="ARBA00023125"/>
    </source>
</evidence>
<evidence type="ECO:0000256" key="1">
    <source>
        <dbReference type="ARBA" id="ARBA00023015"/>
    </source>
</evidence>
<dbReference type="InterPro" id="IPR005175">
    <property type="entry name" value="PPC_dom"/>
</dbReference>
<accession>S8CBF8</accession>
<evidence type="ECO:0000259" key="5">
    <source>
        <dbReference type="Pfam" id="PF03479"/>
    </source>
</evidence>
<evidence type="ECO:0000313" key="7">
    <source>
        <dbReference type="Proteomes" id="UP000015453"/>
    </source>
</evidence>
<keyword evidence="2" id="KW-0238">DNA-binding</keyword>
<keyword evidence="3" id="KW-0804">Transcription</keyword>
<keyword evidence="1" id="KW-0805">Transcription regulation</keyword>
<dbReference type="Proteomes" id="UP000015453">
    <property type="component" value="Unassembled WGS sequence"/>
</dbReference>
<name>S8CBF8_9LAMI</name>
<proteinExistence type="predicted"/>
<feature type="compositionally biased region" description="Low complexity" evidence="4">
    <location>
        <begin position="38"/>
        <end position="47"/>
    </location>
</feature>
<dbReference type="SUPFAM" id="SSF117856">
    <property type="entry name" value="AF0104/ALDC/Ptd012-like"/>
    <property type="match status" value="1"/>
</dbReference>
<dbReference type="AlphaFoldDB" id="S8CBF8"/>
<dbReference type="GO" id="GO:0003677">
    <property type="term" value="F:DNA binding"/>
    <property type="evidence" value="ECO:0007669"/>
    <property type="project" value="UniProtKB-KW"/>
</dbReference>
<keyword evidence="7" id="KW-1185">Reference proteome</keyword>
<protein>
    <recommendedName>
        <fullName evidence="5">PPC domain-containing protein</fullName>
    </recommendedName>
</protein>
<gene>
    <name evidence="6" type="ORF">M569_10587</name>
</gene>
<organism evidence="6 7">
    <name type="scientific">Genlisea aurea</name>
    <dbReference type="NCBI Taxonomy" id="192259"/>
    <lineage>
        <taxon>Eukaryota</taxon>
        <taxon>Viridiplantae</taxon>
        <taxon>Streptophyta</taxon>
        <taxon>Embryophyta</taxon>
        <taxon>Tracheophyta</taxon>
        <taxon>Spermatophyta</taxon>
        <taxon>Magnoliopsida</taxon>
        <taxon>eudicotyledons</taxon>
        <taxon>Gunneridae</taxon>
        <taxon>Pentapetalae</taxon>
        <taxon>asterids</taxon>
        <taxon>lamiids</taxon>
        <taxon>Lamiales</taxon>
        <taxon>Lentibulariaceae</taxon>
        <taxon>Genlisea</taxon>
    </lineage>
</organism>
<evidence type="ECO:0000256" key="3">
    <source>
        <dbReference type="ARBA" id="ARBA00023163"/>
    </source>
</evidence>
<dbReference type="EMBL" id="AUSU01004991">
    <property type="protein sequence ID" value="EPS64195.1"/>
    <property type="molecule type" value="Genomic_DNA"/>
</dbReference>
<evidence type="ECO:0000313" key="6">
    <source>
        <dbReference type="EMBL" id="EPS64195.1"/>
    </source>
</evidence>
<evidence type="ECO:0000256" key="4">
    <source>
        <dbReference type="SAM" id="MobiDB-lite"/>
    </source>
</evidence>
<dbReference type="Gene3D" id="3.30.1330.80">
    <property type="entry name" value="Hypothetical protein, similar to alpha- acetolactate decarboxylase, domain 2"/>
    <property type="match status" value="1"/>
</dbReference>
<sequence>MAWQNAFNYYFASRMEEQSKKTLTPIPPPPPTISVGESSNSSSSGNDNNNCQPCFAGQCLFKTVVIGISEGSDILAVISSYREILNQKSLLLINSYVGFMKKATIMHQNQGRELNGLYQVISMNGFFATSHSFYLACALISPTGQFVMGPVVGKCIAHGPSFVTATIW</sequence>
<feature type="domain" description="PPC" evidence="5">
    <location>
        <begin position="63"/>
        <end position="164"/>
    </location>
</feature>